<keyword evidence="10" id="KW-0807">Transducer</keyword>
<evidence type="ECO:0000256" key="9">
    <source>
        <dbReference type="ARBA" id="ARBA00023180"/>
    </source>
</evidence>
<dbReference type="Gene3D" id="3.40.50.2300">
    <property type="match status" value="2"/>
</dbReference>
<accession>A0A8D2LZ41</accession>
<feature type="transmembrane region" description="Helical" evidence="11">
    <location>
        <begin position="643"/>
        <end position="663"/>
    </location>
</feature>
<keyword evidence="3 11" id="KW-0812">Transmembrane</keyword>
<dbReference type="Proteomes" id="UP000694545">
    <property type="component" value="Unplaced"/>
</dbReference>
<feature type="transmembrane region" description="Helical" evidence="11">
    <location>
        <begin position="669"/>
        <end position="690"/>
    </location>
</feature>
<feature type="transmembrane region" description="Helical" evidence="11">
    <location>
        <begin position="564"/>
        <end position="582"/>
    </location>
</feature>
<evidence type="ECO:0000256" key="10">
    <source>
        <dbReference type="ARBA" id="ARBA00023224"/>
    </source>
</evidence>
<dbReference type="SUPFAM" id="SSF53822">
    <property type="entry name" value="Periplasmic binding protein-like I"/>
    <property type="match status" value="1"/>
</dbReference>
<dbReference type="InterPro" id="IPR023298">
    <property type="entry name" value="ATPase_P-typ_TM_dom_sf"/>
</dbReference>
<protein>
    <recommendedName>
        <fullName evidence="12">G-protein coupled receptors family 3 profile domain-containing protein</fullName>
    </recommendedName>
</protein>
<feature type="transmembrane region" description="Helical" evidence="11">
    <location>
        <begin position="519"/>
        <end position="543"/>
    </location>
</feature>
<keyword evidence="8" id="KW-0675">Receptor</keyword>
<dbReference type="FunFam" id="3.40.50.2300:FF:000024">
    <property type="entry name" value="Vomeronasal 2, receptor 73"/>
    <property type="match status" value="1"/>
</dbReference>
<evidence type="ECO:0000256" key="2">
    <source>
        <dbReference type="ARBA" id="ARBA00022475"/>
    </source>
</evidence>
<dbReference type="PANTHER" id="PTHR24061:SF599">
    <property type="entry name" value="G-PROTEIN COUPLED RECEPTORS FAMILY 3 PROFILE DOMAIN-CONTAINING PROTEIN"/>
    <property type="match status" value="1"/>
</dbReference>
<evidence type="ECO:0000259" key="12">
    <source>
        <dbReference type="PROSITE" id="PS50259"/>
    </source>
</evidence>
<reference evidence="13" key="1">
    <citation type="submission" date="2025-08" db="UniProtKB">
        <authorList>
            <consortium name="Ensembl"/>
        </authorList>
    </citation>
    <scope>IDENTIFICATION</scope>
</reference>
<dbReference type="Ensembl" id="ENSVKKT00000029592.1">
    <property type="protein sequence ID" value="ENSVKKP00000028905.1"/>
    <property type="gene ID" value="ENSVKKG00000018617.1"/>
</dbReference>
<dbReference type="Pfam" id="PF01094">
    <property type="entry name" value="ANF_receptor"/>
    <property type="match status" value="1"/>
</dbReference>
<dbReference type="CDD" id="cd15283">
    <property type="entry name" value="7tmC_V2R_pheromone"/>
    <property type="match status" value="1"/>
</dbReference>
<dbReference type="InterPro" id="IPR004073">
    <property type="entry name" value="GPCR_3_vmron_rcpt_2"/>
</dbReference>
<dbReference type="InterPro" id="IPR028082">
    <property type="entry name" value="Peripla_BP_I"/>
</dbReference>
<dbReference type="SUPFAM" id="SSF81665">
    <property type="entry name" value="Calcium ATPase, transmembrane domain M"/>
    <property type="match status" value="1"/>
</dbReference>
<reference evidence="13" key="2">
    <citation type="submission" date="2025-09" db="UniProtKB">
        <authorList>
            <consortium name="Ensembl"/>
        </authorList>
    </citation>
    <scope>IDENTIFICATION</scope>
</reference>
<dbReference type="PRINTS" id="PR00248">
    <property type="entry name" value="GPCRMGR"/>
</dbReference>
<evidence type="ECO:0000256" key="6">
    <source>
        <dbReference type="ARBA" id="ARBA00023040"/>
    </source>
</evidence>
<dbReference type="Pfam" id="PF07562">
    <property type="entry name" value="NCD3G"/>
    <property type="match status" value="1"/>
</dbReference>
<dbReference type="PRINTS" id="PR01535">
    <property type="entry name" value="VOMERONASL2R"/>
</dbReference>
<keyword evidence="6" id="KW-0297">G-protein coupled receptor</keyword>
<keyword evidence="7 11" id="KW-0472">Membrane</keyword>
<keyword evidence="5 11" id="KW-1133">Transmembrane helix</keyword>
<dbReference type="InterPro" id="IPR000068">
    <property type="entry name" value="GPCR_3_Ca_sens_rcpt-rel"/>
</dbReference>
<keyword evidence="14" id="KW-1185">Reference proteome</keyword>
<evidence type="ECO:0000313" key="14">
    <source>
        <dbReference type="Proteomes" id="UP000694545"/>
    </source>
</evidence>
<dbReference type="InterPro" id="IPR017979">
    <property type="entry name" value="GPCR_3_CS"/>
</dbReference>
<name>A0A8D2LZ41_VARKO</name>
<dbReference type="GO" id="GO:0005886">
    <property type="term" value="C:plasma membrane"/>
    <property type="evidence" value="ECO:0007669"/>
    <property type="project" value="UniProtKB-SubCell"/>
</dbReference>
<dbReference type="PROSITE" id="PS50259">
    <property type="entry name" value="G_PROTEIN_RECEP_F3_4"/>
    <property type="match status" value="1"/>
</dbReference>
<feature type="transmembrane region" description="Helical" evidence="11">
    <location>
        <begin position="382"/>
        <end position="401"/>
    </location>
</feature>
<evidence type="ECO:0000313" key="13">
    <source>
        <dbReference type="Ensembl" id="ENSVKKP00000028905.1"/>
    </source>
</evidence>
<organism evidence="13 14">
    <name type="scientific">Varanus komodoensis</name>
    <name type="common">Komodo dragon</name>
    <dbReference type="NCBI Taxonomy" id="61221"/>
    <lineage>
        <taxon>Eukaryota</taxon>
        <taxon>Metazoa</taxon>
        <taxon>Chordata</taxon>
        <taxon>Craniata</taxon>
        <taxon>Vertebrata</taxon>
        <taxon>Euteleostomi</taxon>
        <taxon>Lepidosauria</taxon>
        <taxon>Squamata</taxon>
        <taxon>Bifurcata</taxon>
        <taxon>Unidentata</taxon>
        <taxon>Episquamata</taxon>
        <taxon>Toxicofera</taxon>
        <taxon>Anguimorpha</taxon>
        <taxon>Paleoanguimorpha</taxon>
        <taxon>Varanoidea</taxon>
        <taxon>Varanidae</taxon>
        <taxon>Varanus</taxon>
    </lineage>
</organism>
<comment type="subcellular location">
    <subcellularLocation>
        <location evidence="1">Cell membrane</location>
        <topology evidence="1">Multi-pass membrane protein</topology>
    </subcellularLocation>
</comment>
<evidence type="ECO:0000256" key="3">
    <source>
        <dbReference type="ARBA" id="ARBA00022692"/>
    </source>
</evidence>
<proteinExistence type="predicted"/>
<keyword evidence="9" id="KW-0325">Glycoprotein</keyword>
<dbReference type="InterPro" id="IPR011500">
    <property type="entry name" value="GPCR_3_9-Cys_dom"/>
</dbReference>
<dbReference type="AlphaFoldDB" id="A0A8D2LZ41"/>
<dbReference type="OMA" id="FMIHAND"/>
<dbReference type="PANTHER" id="PTHR24061">
    <property type="entry name" value="CALCIUM-SENSING RECEPTOR-RELATED"/>
    <property type="match status" value="1"/>
</dbReference>
<dbReference type="PROSITE" id="PS00981">
    <property type="entry name" value="G_PROTEIN_RECEP_F3_3"/>
    <property type="match status" value="1"/>
</dbReference>
<sequence length="714" mass="80487">TEYVRLINCRKQTLSHFCEQLKKVYPSNEIFLSSKCNPLSSAVSKAYQHIMALAFAVKEINANPQLLSNFTLGFHIYDSYDNARRTYQATMLFTSALQRLIPNYICNVQHGLVAIIGGPDSEISLHAATLLDVYKIPQLTYGPAPMMNDKTPGLPFYQVFPKEVLQNAGILSLLLHFKWTWIGLLVMDSDRAERFVQTVSPLFSENGICFAFIARIPKFSFYYKILEMLQMGIQIYEEVMGSTAKVLVVYGNSYSILLLRWFTYISGLEGEINKPKGKVLIMTAQMELVSFWYQRNWDAEMFNGAIAFIFHSHNPAGFKDFLVQRNPLSTKGDGFIKDFWQNAFGCIFPNSSFARQGDVDVCTGEEDLDSLPAPFFEMSMTGYSYSIYNAVYAVAHALHTLRSTRLKYRAKANGWRWKLQKHTLWQETRPVSVCTESCHPGSSKKVKEGEPFCCYTCIPCPDGRISQQEVFMKNHDTPIVKANNRDLTYTLLISLLLCFLCALLFIGRPTKVTCVLRQTAFGIIFSVAVSCVLAKTITVVLAFMATKPGSQMRRCVGRRLANSIILSCSLVQVAICMLWLSSSPPYPDVDMHSVGGQIVLECNEGSVVMFYSVLGYMGFLSLLCFVVAFHARQLPDSFNEAKFITFSMVVFCGVWLSFVPGYVSSKGKYIVAVEIFSILGSSSGLLACIFSPKCYIILLRPELNNREQLIRRTK</sequence>
<keyword evidence="2" id="KW-1003">Cell membrane</keyword>
<feature type="domain" description="G-protein coupled receptors family 3 profile" evidence="12">
    <location>
        <begin position="470"/>
        <end position="713"/>
    </location>
</feature>
<dbReference type="InterPro" id="IPR001828">
    <property type="entry name" value="ANF_lig-bd_rcpt"/>
</dbReference>
<evidence type="ECO:0000256" key="1">
    <source>
        <dbReference type="ARBA" id="ARBA00004651"/>
    </source>
</evidence>
<evidence type="ECO:0000256" key="5">
    <source>
        <dbReference type="ARBA" id="ARBA00022989"/>
    </source>
</evidence>
<dbReference type="InterPro" id="IPR017978">
    <property type="entry name" value="GPCR_3_C"/>
</dbReference>
<evidence type="ECO:0000256" key="7">
    <source>
        <dbReference type="ARBA" id="ARBA00023136"/>
    </source>
</evidence>
<keyword evidence="4" id="KW-0732">Signal</keyword>
<evidence type="ECO:0000256" key="11">
    <source>
        <dbReference type="SAM" id="Phobius"/>
    </source>
</evidence>
<feature type="transmembrane region" description="Helical" evidence="11">
    <location>
        <begin position="608"/>
        <end position="631"/>
    </location>
</feature>
<dbReference type="InterPro" id="IPR000337">
    <property type="entry name" value="GPCR_3"/>
</dbReference>
<dbReference type="Pfam" id="PF00003">
    <property type="entry name" value="7tm_3"/>
    <property type="match status" value="1"/>
</dbReference>
<feature type="transmembrane region" description="Helical" evidence="11">
    <location>
        <begin position="487"/>
        <end position="507"/>
    </location>
</feature>
<evidence type="ECO:0000256" key="8">
    <source>
        <dbReference type="ARBA" id="ARBA00023170"/>
    </source>
</evidence>
<evidence type="ECO:0000256" key="4">
    <source>
        <dbReference type="ARBA" id="ARBA00022729"/>
    </source>
</evidence>
<dbReference type="GO" id="GO:0004930">
    <property type="term" value="F:G protein-coupled receptor activity"/>
    <property type="evidence" value="ECO:0007669"/>
    <property type="project" value="UniProtKB-KW"/>
</dbReference>